<evidence type="ECO:0000256" key="1">
    <source>
        <dbReference type="ARBA" id="ARBA00022741"/>
    </source>
</evidence>
<keyword evidence="6" id="KW-1185">Reference proteome</keyword>
<keyword evidence="2" id="KW-0347">Helicase</keyword>
<feature type="domain" description="Putative exodeoxyribonuclease 8 PDDEXK-like" evidence="4">
    <location>
        <begin position="43"/>
        <end position="276"/>
    </location>
</feature>
<dbReference type="EMBL" id="JBHLZY010000025">
    <property type="protein sequence ID" value="MFB9770117.1"/>
    <property type="molecule type" value="Genomic_DNA"/>
</dbReference>
<proteinExistence type="predicted"/>
<name>A0ABV5WVD3_9LACO</name>
<dbReference type="Gene3D" id="3.90.320.10">
    <property type="match status" value="1"/>
</dbReference>
<accession>A0ABV5WVD3</accession>
<dbReference type="RefSeq" id="WP_137642105.1">
    <property type="nucleotide sequence ID" value="NZ_BJEA01000004.1"/>
</dbReference>
<comment type="caution">
    <text evidence="5">The sequence shown here is derived from an EMBL/GenBank/DDBJ whole genome shotgun (WGS) entry which is preliminary data.</text>
</comment>
<dbReference type="InterPro" id="IPR024432">
    <property type="entry name" value="Put_RecE_PDDEXK-like_dom"/>
</dbReference>
<evidence type="ECO:0000313" key="5">
    <source>
        <dbReference type="EMBL" id="MFB9770117.1"/>
    </source>
</evidence>
<evidence type="ECO:0000313" key="6">
    <source>
        <dbReference type="Proteomes" id="UP001589691"/>
    </source>
</evidence>
<evidence type="ECO:0000256" key="3">
    <source>
        <dbReference type="ARBA" id="ARBA00022840"/>
    </source>
</evidence>
<evidence type="ECO:0000256" key="2">
    <source>
        <dbReference type="ARBA" id="ARBA00022806"/>
    </source>
</evidence>
<keyword evidence="2" id="KW-0378">Hydrolase</keyword>
<organism evidence="5 6">
    <name type="scientific">Lactiplantibacillus modestisalitolerans</name>
    <dbReference type="NCBI Taxonomy" id="1457219"/>
    <lineage>
        <taxon>Bacteria</taxon>
        <taxon>Bacillati</taxon>
        <taxon>Bacillota</taxon>
        <taxon>Bacilli</taxon>
        <taxon>Lactobacillales</taxon>
        <taxon>Lactobacillaceae</taxon>
        <taxon>Lactiplantibacillus</taxon>
    </lineage>
</organism>
<dbReference type="PIRSF" id="PIRSF031475">
    <property type="entry name" value="UCP031475"/>
    <property type="match status" value="1"/>
</dbReference>
<dbReference type="Pfam" id="PF12684">
    <property type="entry name" value="DUF3799"/>
    <property type="match status" value="1"/>
</dbReference>
<gene>
    <name evidence="5" type="ORF">ACFFLI_09615</name>
</gene>
<protein>
    <submittedName>
        <fullName evidence="5">PD-(D/E)XK nuclease-like domain-containing protein</fullName>
    </submittedName>
</protein>
<keyword evidence="3" id="KW-0067">ATP-binding</keyword>
<keyword evidence="1" id="KW-0547">Nucleotide-binding</keyword>
<dbReference type="InterPro" id="IPR011604">
    <property type="entry name" value="PDDEXK-like_dom_sf"/>
</dbReference>
<dbReference type="InterPro" id="IPR016974">
    <property type="entry name" value="Uncharacterised_phage-assoc"/>
</dbReference>
<evidence type="ECO:0000259" key="4">
    <source>
        <dbReference type="Pfam" id="PF12684"/>
    </source>
</evidence>
<dbReference type="Proteomes" id="UP001589691">
    <property type="component" value="Unassembled WGS sequence"/>
</dbReference>
<sequence>MIKNLPQQQQTTTKPTKKVFSTTLTNLTPNNYYDRWTDKKYMSPTWFKKFLACEAEALAELTGKWQPVRDPTALLVGNWLHSYFESKAAHEQFKAEHPEALSSRGPTKGHLKASFKVADEMIKALKSDESFNQLYQGDKEVIVTGKIGGYLWKGKIDCLNLERGYFADLKTTIDIYKGYWNPDTREREPFVYAYNYQLQMAVYQELIKQRFGVECKPYIVAVSKQTPPDKQVIDLPEYRLKNAMSEVLGGQERIQQVIAGNIEPERCEHCEYCRATKRLDSVVSADDLLGA</sequence>
<reference evidence="5 6" key="1">
    <citation type="submission" date="2024-09" db="EMBL/GenBank/DDBJ databases">
        <authorList>
            <person name="Sun Q."/>
            <person name="Mori K."/>
        </authorList>
    </citation>
    <scope>NUCLEOTIDE SEQUENCE [LARGE SCALE GENOMIC DNA]</scope>
    <source>
        <strain evidence="5 6">TBRC 4576</strain>
    </source>
</reference>